<dbReference type="GeneID" id="89336685"/>
<dbReference type="AlphaFoldDB" id="A0AAX4KYL7"/>
<keyword evidence="1" id="KW-0472">Membrane</keyword>
<keyword evidence="1" id="KW-1133">Transmembrane helix</keyword>
<accession>A0AAX4KYL7</accession>
<dbReference type="EMBL" id="CP146016">
    <property type="protein sequence ID" value="WWQ59425.1"/>
    <property type="molecule type" value="Genomic_DNA"/>
</dbReference>
<evidence type="ECO:0000256" key="1">
    <source>
        <dbReference type="SAM" id="Phobius"/>
    </source>
</evidence>
<organism evidence="2 3">
    <name type="scientific">Sulfolobus tengchongensis</name>
    <dbReference type="NCBI Taxonomy" id="207809"/>
    <lineage>
        <taxon>Archaea</taxon>
        <taxon>Thermoproteota</taxon>
        <taxon>Thermoprotei</taxon>
        <taxon>Sulfolobales</taxon>
        <taxon>Sulfolobaceae</taxon>
        <taxon>Sulfolobus</taxon>
    </lineage>
</organism>
<dbReference type="Proteomes" id="UP001432202">
    <property type="component" value="Chromosome"/>
</dbReference>
<gene>
    <name evidence="2" type="ORF">V6M85_07915</name>
</gene>
<name>A0AAX4KYL7_9CREN</name>
<protein>
    <submittedName>
        <fullName evidence="2">Uncharacterized protein</fullName>
    </submittedName>
</protein>
<reference evidence="2 3" key="1">
    <citation type="submission" date="2024-02" db="EMBL/GenBank/DDBJ databases">
        <title>STSV induces naive adaptation in Sulfolobus.</title>
        <authorList>
            <person name="Xiang X."/>
            <person name="Song M."/>
        </authorList>
    </citation>
    <scope>NUCLEOTIDE SEQUENCE [LARGE SCALE GENOMIC DNA]</scope>
    <source>
        <strain evidence="2 3">RT2</strain>
    </source>
</reference>
<evidence type="ECO:0000313" key="3">
    <source>
        <dbReference type="Proteomes" id="UP001432202"/>
    </source>
</evidence>
<feature type="transmembrane region" description="Helical" evidence="1">
    <location>
        <begin position="35"/>
        <end position="55"/>
    </location>
</feature>
<keyword evidence="1" id="KW-0812">Transmembrane</keyword>
<feature type="transmembrane region" description="Helical" evidence="1">
    <location>
        <begin position="92"/>
        <end position="110"/>
    </location>
</feature>
<sequence>MILLYLTLAMIIIHLIGSIISFLKRTFPRSIGNFVAFYEMVFYIIVAVFYSHIILPLLVILYFYLVVHIAGGILYIIGYLGKLYSTERIKYYGIYEAFEMLYLLVLFVSMI</sequence>
<feature type="transmembrane region" description="Helical" evidence="1">
    <location>
        <begin position="61"/>
        <end position="80"/>
    </location>
</feature>
<feature type="transmembrane region" description="Helical" evidence="1">
    <location>
        <begin position="6"/>
        <end position="23"/>
    </location>
</feature>
<evidence type="ECO:0000313" key="2">
    <source>
        <dbReference type="EMBL" id="WWQ59425.1"/>
    </source>
</evidence>
<proteinExistence type="predicted"/>
<keyword evidence="3" id="KW-1185">Reference proteome</keyword>
<dbReference type="RefSeq" id="WP_338598579.1">
    <property type="nucleotide sequence ID" value="NZ_CP146016.1"/>
</dbReference>